<dbReference type="SUPFAM" id="SSF54106">
    <property type="entry name" value="LysM domain"/>
    <property type="match status" value="1"/>
</dbReference>
<feature type="signal peptide" evidence="4">
    <location>
        <begin position="1"/>
        <end position="28"/>
    </location>
</feature>
<dbReference type="InterPro" id="IPR007921">
    <property type="entry name" value="CHAP_dom"/>
</dbReference>
<evidence type="ECO:0000256" key="3">
    <source>
        <dbReference type="SAM" id="MobiDB-lite"/>
    </source>
</evidence>
<feature type="domain" description="Peptidase C51" evidence="5">
    <location>
        <begin position="356"/>
        <end position="482"/>
    </location>
</feature>
<keyword evidence="2" id="KW-0378">Hydrolase</keyword>
<dbReference type="InterPro" id="IPR018392">
    <property type="entry name" value="LysM"/>
</dbReference>
<dbReference type="PRINTS" id="PR01852">
    <property type="entry name" value="SIBAPROTEIN"/>
</dbReference>
<evidence type="ECO:0000313" key="7">
    <source>
        <dbReference type="EMBL" id="ABA00199.1"/>
    </source>
</evidence>
<evidence type="ECO:0000256" key="4">
    <source>
        <dbReference type="SAM" id="SignalP"/>
    </source>
</evidence>
<dbReference type="PROSITE" id="PS51782">
    <property type="entry name" value="LYSM"/>
    <property type="match status" value="1"/>
</dbReference>
<dbReference type="SUPFAM" id="SSF54001">
    <property type="entry name" value="Cysteine proteinases"/>
    <property type="match status" value="1"/>
</dbReference>
<feature type="compositionally biased region" description="Polar residues" evidence="3">
    <location>
        <begin position="364"/>
        <end position="375"/>
    </location>
</feature>
<feature type="chain" id="PRO_5004167807" evidence="4">
    <location>
        <begin position="29"/>
        <end position="483"/>
    </location>
</feature>
<feature type="domain" description="LysM" evidence="6">
    <location>
        <begin position="53"/>
        <end position="97"/>
    </location>
</feature>
<dbReference type="SMART" id="SM00257">
    <property type="entry name" value="LysM"/>
    <property type="match status" value="1"/>
</dbReference>
<reference evidence="7" key="1">
    <citation type="journal article" date="2006" name="Antonie Van Leeuwenhoek">
        <title>High genetic variability of the Streptococcus thermophilus cse central part, a repeat rich region required for full cell segregation activity.</title>
        <authorList>
            <person name="Borges F."/>
            <person name="Layec S."/>
            <person name="Fernandez A."/>
            <person name="Decaris B."/>
            <person name="Leblond-Bourget N."/>
        </authorList>
    </citation>
    <scope>NUCLEOTIDE SEQUENCE</scope>
    <source>
        <strain evidence="7">CNRZ302</strain>
    </source>
</reference>
<proteinExistence type="predicted"/>
<dbReference type="Gene3D" id="3.90.1720.10">
    <property type="entry name" value="endopeptidase domain like (from Nostoc punctiforme)"/>
    <property type="match status" value="1"/>
</dbReference>
<keyword evidence="1 4" id="KW-0732">Signal</keyword>
<dbReference type="Pfam" id="PF05257">
    <property type="entry name" value="CHAP"/>
    <property type="match status" value="1"/>
</dbReference>
<accession>Q09Y85</accession>
<dbReference type="AlphaFoldDB" id="Q09Y85"/>
<dbReference type="Pfam" id="PF01476">
    <property type="entry name" value="LysM"/>
    <property type="match status" value="1"/>
</dbReference>
<evidence type="ECO:0000259" key="6">
    <source>
        <dbReference type="PROSITE" id="PS51782"/>
    </source>
</evidence>
<evidence type="ECO:0000259" key="5">
    <source>
        <dbReference type="PROSITE" id="PS50911"/>
    </source>
</evidence>
<dbReference type="GO" id="GO:0016787">
    <property type="term" value="F:hydrolase activity"/>
    <property type="evidence" value="ECO:0007669"/>
    <property type="project" value="UniProtKB-KW"/>
</dbReference>
<dbReference type="Gene3D" id="3.10.350.10">
    <property type="entry name" value="LysM domain"/>
    <property type="match status" value="1"/>
</dbReference>
<feature type="region of interest" description="Disordered" evidence="3">
    <location>
        <begin position="201"/>
        <end position="375"/>
    </location>
</feature>
<dbReference type="EMBL" id="DQ102339">
    <property type="protein sequence ID" value="ABA00199.1"/>
    <property type="molecule type" value="Genomic_DNA"/>
</dbReference>
<protein>
    <submittedName>
        <fullName evidence="7">Cell segregation protein</fullName>
    </submittedName>
</protein>
<dbReference type="RefSeq" id="WP_179970750.1">
    <property type="nucleotide sequence ID" value="NZ_CP046134.1"/>
</dbReference>
<organism evidence="7">
    <name type="scientific">Streptococcus thermophilus</name>
    <dbReference type="NCBI Taxonomy" id="1308"/>
    <lineage>
        <taxon>Bacteria</taxon>
        <taxon>Bacillati</taxon>
        <taxon>Bacillota</taxon>
        <taxon>Bacilli</taxon>
        <taxon>Lactobacillales</taxon>
        <taxon>Streptococcaceae</taxon>
        <taxon>Streptococcus</taxon>
    </lineage>
</organism>
<dbReference type="InterPro" id="IPR009148">
    <property type="entry name" value="PcsB-like"/>
</dbReference>
<sequence>MLSKSKTTKALLYSTAALSLFAASHVHADETSHWTARSVDQIKADISVNDNQQTYTVQYGDTLGSIAEAMGIDMNVLANIKEITNIDLIFPGTVLTTTYNADNQAVSVKVETPSSETSDTPVVAESNLTTNEVTVNGQSVVASDLSAPVETVSLTATQAPAKEESTQVVSEVTEAIASASDTPAYADTEQPVADAIDHVTSSAEETLAEEEAPATETSAQAETTEVAAASEAASDAPAEQLAAASEAPESSEVPAEQLAAASEAPESSEAPAEQPAAAPESSEAPAEQPAATSEAASEAVSEAPAVSEVPAEQLAAASEAPESSEVPAEQPAAAPESSEAPAEQPAATSEAAPATSEAPAEQLAATSEAASTPNTYPVGQCTWGAKSLAPWAGNNWGNAKDWIASAQAAGHSVGTTPVAGAIAVWPNDGGGYGHVAYVTSASGVNSIQVMESNYAGNMLIGNYRGTFDPTSSAHGGSVYYIYP</sequence>
<feature type="compositionally biased region" description="Low complexity" evidence="3">
    <location>
        <begin position="214"/>
        <end position="362"/>
    </location>
</feature>
<name>Q09Y85_STRTR</name>
<evidence type="ECO:0000256" key="1">
    <source>
        <dbReference type="ARBA" id="ARBA00022729"/>
    </source>
</evidence>
<evidence type="ECO:0000256" key="2">
    <source>
        <dbReference type="ARBA" id="ARBA00022801"/>
    </source>
</evidence>
<dbReference type="InterPro" id="IPR036779">
    <property type="entry name" value="LysM_dom_sf"/>
</dbReference>
<dbReference type="InterPro" id="IPR038765">
    <property type="entry name" value="Papain-like_cys_pep_sf"/>
</dbReference>
<dbReference type="PROSITE" id="PS50911">
    <property type="entry name" value="CHAP"/>
    <property type="match status" value="1"/>
</dbReference>
<dbReference type="CDD" id="cd00118">
    <property type="entry name" value="LysM"/>
    <property type="match status" value="1"/>
</dbReference>